<comment type="similarity">
    <text evidence="6">Belongs to the peptidase M3 family.</text>
</comment>
<evidence type="ECO:0000256" key="1">
    <source>
        <dbReference type="ARBA" id="ARBA00022670"/>
    </source>
</evidence>
<proteinExistence type="inferred from homology"/>
<comment type="cofactor">
    <cofactor evidence="6">
        <name>Zn(2+)</name>
        <dbReference type="ChEBI" id="CHEBI:29105"/>
    </cofactor>
    <text evidence="6">Binds 1 zinc ion.</text>
</comment>
<protein>
    <submittedName>
        <fullName evidence="9">Oligoendopeptidase, pepF/M3 family</fullName>
    </submittedName>
</protein>
<gene>
    <name evidence="9" type="ORF">SAMN05421737_1016</name>
</gene>
<dbReference type="InterPro" id="IPR013647">
    <property type="entry name" value="OligopepF_N_dom"/>
</dbReference>
<dbReference type="Pfam" id="PF01432">
    <property type="entry name" value="Peptidase_M3"/>
    <property type="match status" value="1"/>
</dbReference>
<dbReference type="NCBIfam" id="TIGR02290">
    <property type="entry name" value="M3_fam_3"/>
    <property type="match status" value="1"/>
</dbReference>
<keyword evidence="4 6" id="KW-0862">Zinc</keyword>
<dbReference type="PANTHER" id="PTHR34217:SF1">
    <property type="entry name" value="CARBOXYPEPTIDASE 1"/>
    <property type="match status" value="1"/>
</dbReference>
<dbReference type="EMBL" id="FMYM01000001">
    <property type="protein sequence ID" value="SDB80988.1"/>
    <property type="molecule type" value="Genomic_DNA"/>
</dbReference>
<dbReference type="AlphaFoldDB" id="A0A1G6GG55"/>
<dbReference type="STRING" id="1464122.SAMN05421737_1016"/>
<keyword evidence="3 6" id="KW-0378">Hydrolase</keyword>
<dbReference type="Pfam" id="PF08439">
    <property type="entry name" value="Peptidase_M3_N"/>
    <property type="match status" value="1"/>
</dbReference>
<dbReference type="InterPro" id="IPR034006">
    <property type="entry name" value="M3B_PepF_2"/>
</dbReference>
<dbReference type="SUPFAM" id="SSF55486">
    <property type="entry name" value="Metalloproteases ('zincins'), catalytic domain"/>
    <property type="match status" value="1"/>
</dbReference>
<dbReference type="InterPro" id="IPR001567">
    <property type="entry name" value="Pept_M3A_M3B_dom"/>
</dbReference>
<keyword evidence="2 6" id="KW-0479">Metal-binding</keyword>
<dbReference type="PANTHER" id="PTHR34217">
    <property type="entry name" value="METAL-DEPENDENT CARBOXYPEPTIDASE"/>
    <property type="match status" value="1"/>
</dbReference>
<evidence type="ECO:0000256" key="4">
    <source>
        <dbReference type="ARBA" id="ARBA00022833"/>
    </source>
</evidence>
<dbReference type="GO" id="GO:0004181">
    <property type="term" value="F:metallocarboxypeptidase activity"/>
    <property type="evidence" value="ECO:0007669"/>
    <property type="project" value="InterPro"/>
</dbReference>
<dbReference type="Proteomes" id="UP000242662">
    <property type="component" value="Unassembled WGS sequence"/>
</dbReference>
<evidence type="ECO:0000313" key="9">
    <source>
        <dbReference type="EMBL" id="SDB80988.1"/>
    </source>
</evidence>
<name>A0A1G6GG55_9BACI</name>
<dbReference type="CDD" id="cd09607">
    <property type="entry name" value="M3B_PepF"/>
    <property type="match status" value="1"/>
</dbReference>
<dbReference type="GO" id="GO:0004222">
    <property type="term" value="F:metalloendopeptidase activity"/>
    <property type="evidence" value="ECO:0007669"/>
    <property type="project" value="InterPro"/>
</dbReference>
<reference evidence="10" key="1">
    <citation type="submission" date="2016-09" db="EMBL/GenBank/DDBJ databases">
        <authorList>
            <person name="Varghese N."/>
            <person name="Submissions S."/>
        </authorList>
    </citation>
    <scope>NUCLEOTIDE SEQUENCE [LARGE SCALE GENOMIC DNA]</scope>
    <source>
        <strain evidence="10">25nlg</strain>
    </source>
</reference>
<evidence type="ECO:0000259" key="7">
    <source>
        <dbReference type="Pfam" id="PF01432"/>
    </source>
</evidence>
<dbReference type="Gene3D" id="1.10.1370.30">
    <property type="match status" value="1"/>
</dbReference>
<dbReference type="InterPro" id="IPR001333">
    <property type="entry name" value="Peptidase_M32_Taq"/>
</dbReference>
<evidence type="ECO:0000256" key="6">
    <source>
        <dbReference type="RuleBase" id="RU003435"/>
    </source>
</evidence>
<feature type="domain" description="Peptidase M3A/M3B catalytic" evidence="7">
    <location>
        <begin position="189"/>
        <end position="570"/>
    </location>
</feature>
<evidence type="ECO:0000256" key="2">
    <source>
        <dbReference type="ARBA" id="ARBA00022723"/>
    </source>
</evidence>
<keyword evidence="1 6" id="KW-0645">Protease</keyword>
<accession>A0A1G6GG55</accession>
<dbReference type="GO" id="GO:0046872">
    <property type="term" value="F:metal ion binding"/>
    <property type="evidence" value="ECO:0007669"/>
    <property type="project" value="UniProtKB-UniRule"/>
</dbReference>
<evidence type="ECO:0000256" key="3">
    <source>
        <dbReference type="ARBA" id="ARBA00022801"/>
    </source>
</evidence>
<organism evidence="9 10">
    <name type="scientific">Shouchella lonarensis</name>
    <dbReference type="NCBI Taxonomy" id="1464122"/>
    <lineage>
        <taxon>Bacteria</taxon>
        <taxon>Bacillati</taxon>
        <taxon>Bacillota</taxon>
        <taxon>Bacilli</taxon>
        <taxon>Bacillales</taxon>
        <taxon>Bacillaceae</taxon>
        <taxon>Shouchella</taxon>
    </lineage>
</organism>
<evidence type="ECO:0000256" key="5">
    <source>
        <dbReference type="ARBA" id="ARBA00023049"/>
    </source>
</evidence>
<sequence length="583" mass="66956">MKWDLDSLFKGGSQSEELAAFLQETDTLFQTWLDRPETDVIISELTHAVDMLFGRINEMFSFVSCLIAQDVNDNQALLLEEKLQVQRVKFESLRLRLAARLRELEDDAFATLLTEEALKPFAFSLSELRQHAKDEMDPAREHLAASLAKDGYHAWQSVYNEAVGRMEIPFEEDGETKILSAGQLSNRLDSPNTAVRERASLAYQKAWSKEAPLFAQTLNRLAGFRLSLYEARGWDDVLKEPHALNRMQEKTLQTMWETITKNKSRFYRYMDEKAKLLGVEKLSFRDVHAPLPVENKEQSDIPYDDACDLIIRHFRKFSPKMADFAEMALRDGWIEAENRAGKRPGGFCTTFLLSGESRIFMTYDGSMANVATLAHELGHAYHSWCLKNKPVQLAKEYPMSIAEMASTFAEIIVADALLAETEDEATKKMLVENHLSRSLSFFMNIHARFLFEMRFYEERKNGMVSQERLNEMMVAAQKEAYGDQLSEYDPYFWASKLHFHITMRPFYNFPYTFGYLFSLGVYAQALKSGASFEDQYIALLEDSGSMTMEDLAMKHLGVDLTTPQFWQEALDVVLADVDKFLAL</sequence>
<dbReference type="InterPro" id="IPR011977">
    <property type="entry name" value="Pept_M3B_clade3"/>
</dbReference>
<keyword evidence="5 6" id="KW-0482">Metalloprotease</keyword>
<evidence type="ECO:0000259" key="8">
    <source>
        <dbReference type="Pfam" id="PF08439"/>
    </source>
</evidence>
<feature type="domain" description="Oligopeptidase F N-terminal" evidence="8">
    <location>
        <begin position="103"/>
        <end position="167"/>
    </location>
</feature>
<keyword evidence="10" id="KW-1185">Reference proteome</keyword>
<evidence type="ECO:0000313" key="10">
    <source>
        <dbReference type="Proteomes" id="UP000242662"/>
    </source>
</evidence>
<dbReference type="GO" id="GO:0006508">
    <property type="term" value="P:proteolysis"/>
    <property type="evidence" value="ECO:0007669"/>
    <property type="project" value="UniProtKB-KW"/>
</dbReference>